<keyword evidence="9" id="KW-0812">Transmembrane</keyword>
<dbReference type="GO" id="GO:0043025">
    <property type="term" value="C:neuronal cell body"/>
    <property type="evidence" value="ECO:0007669"/>
    <property type="project" value="TreeGrafter"/>
</dbReference>
<evidence type="ECO:0000256" key="8">
    <source>
        <dbReference type="ARBA" id="ARBA00023303"/>
    </source>
</evidence>
<evidence type="ECO:0000256" key="9">
    <source>
        <dbReference type="SAM" id="Phobius"/>
    </source>
</evidence>
<dbReference type="Proteomes" id="UP000290572">
    <property type="component" value="Unassembled WGS sequence"/>
</dbReference>
<keyword evidence="9" id="KW-1133">Transmembrane helix</keyword>
<evidence type="ECO:0000256" key="5">
    <source>
        <dbReference type="ARBA" id="ARBA00023065"/>
    </source>
</evidence>
<keyword evidence="7" id="KW-0325">Glycoprotein</keyword>
<proteinExistence type="predicted"/>
<dbReference type="EMBL" id="QBIY01000957">
    <property type="protein sequence ID" value="RXN39489.1"/>
    <property type="molecule type" value="Genomic_DNA"/>
</dbReference>
<dbReference type="AlphaFoldDB" id="A0A498P724"/>
<keyword evidence="6" id="KW-1015">Disulfide bond</keyword>
<feature type="transmembrane region" description="Helical" evidence="9">
    <location>
        <begin position="110"/>
        <end position="130"/>
    </location>
</feature>
<keyword evidence="2" id="KW-0597">Phosphoprotein</keyword>
<evidence type="ECO:0000313" key="11">
    <source>
        <dbReference type="Proteomes" id="UP000290572"/>
    </source>
</evidence>
<dbReference type="GO" id="GO:0007268">
    <property type="term" value="P:chemical synaptic transmission"/>
    <property type="evidence" value="ECO:0007669"/>
    <property type="project" value="TreeGrafter"/>
</dbReference>
<dbReference type="GO" id="GO:0005891">
    <property type="term" value="C:voltage-gated calcium channel complex"/>
    <property type="evidence" value="ECO:0007669"/>
    <property type="project" value="TreeGrafter"/>
</dbReference>
<keyword evidence="9" id="KW-0472">Membrane</keyword>
<keyword evidence="4" id="KW-0851">Voltage-gated channel</keyword>
<evidence type="ECO:0000256" key="3">
    <source>
        <dbReference type="ARBA" id="ARBA00022737"/>
    </source>
</evidence>
<keyword evidence="8" id="KW-0407">Ion channel</keyword>
<dbReference type="GO" id="GO:0098703">
    <property type="term" value="P:calcium ion import across plasma membrane"/>
    <property type="evidence" value="ECO:0007669"/>
    <property type="project" value="TreeGrafter"/>
</dbReference>
<dbReference type="PANTHER" id="PTHR45628:SF6">
    <property type="entry name" value="VOLTAGE-DEPENDENT N-TYPE CALCIUM CHANNEL SUBUNIT ALPHA-1B"/>
    <property type="match status" value="1"/>
</dbReference>
<dbReference type="PANTHER" id="PTHR45628">
    <property type="entry name" value="VOLTAGE-DEPENDENT CALCIUM CHANNEL TYPE A SUBUNIT ALPHA-1"/>
    <property type="match status" value="1"/>
</dbReference>
<dbReference type="GO" id="GO:0008331">
    <property type="term" value="F:high voltage-gated calcium channel activity"/>
    <property type="evidence" value="ECO:0007669"/>
    <property type="project" value="TreeGrafter"/>
</dbReference>
<evidence type="ECO:0000256" key="6">
    <source>
        <dbReference type="ARBA" id="ARBA00023157"/>
    </source>
</evidence>
<reference evidence="10 11" key="1">
    <citation type="submission" date="2018-03" db="EMBL/GenBank/DDBJ databases">
        <title>Draft genome sequence of Rohu Carp (Labeo rohita).</title>
        <authorList>
            <person name="Das P."/>
            <person name="Kushwaha B."/>
            <person name="Joshi C.G."/>
            <person name="Kumar D."/>
            <person name="Nagpure N.S."/>
            <person name="Sahoo L."/>
            <person name="Das S.P."/>
            <person name="Bit A."/>
            <person name="Patnaik S."/>
            <person name="Meher P.K."/>
            <person name="Jayasankar P."/>
            <person name="Koringa P.G."/>
            <person name="Patel N.V."/>
            <person name="Hinsu A.T."/>
            <person name="Kumar R."/>
            <person name="Pandey M."/>
            <person name="Agarwal S."/>
            <person name="Srivastava S."/>
            <person name="Singh M."/>
            <person name="Iquebal M.A."/>
            <person name="Jaiswal S."/>
            <person name="Angadi U.B."/>
            <person name="Kumar N."/>
            <person name="Raza M."/>
            <person name="Shah T.M."/>
            <person name="Rai A."/>
            <person name="Jena J.K."/>
        </authorList>
    </citation>
    <scope>NUCLEOTIDE SEQUENCE [LARGE SCALE GENOMIC DNA]</scope>
    <source>
        <strain evidence="10">DASCIFA01</strain>
        <tissue evidence="10">Testis</tissue>
    </source>
</reference>
<protein>
    <submittedName>
        <fullName evidence="10">Voltage-dependent N-type calcium channel subunit alpha-1B-like protein</fullName>
    </submittedName>
</protein>
<gene>
    <name evidence="10" type="ORF">ROHU_000130</name>
</gene>
<evidence type="ECO:0000256" key="7">
    <source>
        <dbReference type="ARBA" id="ARBA00023180"/>
    </source>
</evidence>
<keyword evidence="1" id="KW-0813">Transport</keyword>
<keyword evidence="11" id="KW-1185">Reference proteome</keyword>
<dbReference type="STRING" id="84645.A0A498P724"/>
<sequence>MEWICKAEEVLLAEEDQNAEEKSPLDGAWYRRKQNNPVLKRTKSRKGRNDLISAEEGEEHFTDISSVAPPGSPFARASLKSSKNDSSSYFRRKEKRIRFFIRRMVKAQSFYWIVLCLVGLNTMCVAIVHYDQPEWLTKALCKLSKYNAYS</sequence>
<accession>A0A498P724</accession>
<comment type="caution">
    <text evidence="10">The sequence shown here is derived from an EMBL/GenBank/DDBJ whole genome shotgun (WGS) entry which is preliminary data.</text>
</comment>
<evidence type="ECO:0000313" key="10">
    <source>
        <dbReference type="EMBL" id="RXN39489.1"/>
    </source>
</evidence>
<keyword evidence="5" id="KW-0406">Ion transport</keyword>
<evidence type="ECO:0000256" key="4">
    <source>
        <dbReference type="ARBA" id="ARBA00022882"/>
    </source>
</evidence>
<dbReference type="InterPro" id="IPR050599">
    <property type="entry name" value="VDCC_alpha-1_subunit"/>
</dbReference>
<keyword evidence="3" id="KW-0677">Repeat</keyword>
<evidence type="ECO:0000256" key="1">
    <source>
        <dbReference type="ARBA" id="ARBA00022448"/>
    </source>
</evidence>
<organism evidence="10 11">
    <name type="scientific">Labeo rohita</name>
    <name type="common">Indian major carp</name>
    <name type="synonym">Cyprinus rohita</name>
    <dbReference type="NCBI Taxonomy" id="84645"/>
    <lineage>
        <taxon>Eukaryota</taxon>
        <taxon>Metazoa</taxon>
        <taxon>Chordata</taxon>
        <taxon>Craniata</taxon>
        <taxon>Vertebrata</taxon>
        <taxon>Euteleostomi</taxon>
        <taxon>Actinopterygii</taxon>
        <taxon>Neopterygii</taxon>
        <taxon>Teleostei</taxon>
        <taxon>Ostariophysi</taxon>
        <taxon>Cypriniformes</taxon>
        <taxon>Cyprinidae</taxon>
        <taxon>Labeoninae</taxon>
        <taxon>Labeonini</taxon>
        <taxon>Labeo</taxon>
    </lineage>
</organism>
<dbReference type="GO" id="GO:0045202">
    <property type="term" value="C:synapse"/>
    <property type="evidence" value="ECO:0007669"/>
    <property type="project" value="GOC"/>
</dbReference>
<name>A0A498P724_LABRO</name>
<evidence type="ECO:0000256" key="2">
    <source>
        <dbReference type="ARBA" id="ARBA00022553"/>
    </source>
</evidence>